<name>A0ABP6FU00_9ACTN</name>
<feature type="transmembrane region" description="Helical" evidence="2">
    <location>
        <begin position="247"/>
        <end position="266"/>
    </location>
</feature>
<feature type="compositionally biased region" description="Low complexity" evidence="1">
    <location>
        <begin position="617"/>
        <end position="657"/>
    </location>
</feature>
<dbReference type="RefSeq" id="WP_346157009.1">
    <property type="nucleotide sequence ID" value="NZ_BAAATE010000052.1"/>
</dbReference>
<reference evidence="4" key="1">
    <citation type="journal article" date="2019" name="Int. J. Syst. Evol. Microbiol.">
        <title>The Global Catalogue of Microorganisms (GCM) 10K type strain sequencing project: providing services to taxonomists for standard genome sequencing and annotation.</title>
        <authorList>
            <consortium name="The Broad Institute Genomics Platform"/>
            <consortium name="The Broad Institute Genome Sequencing Center for Infectious Disease"/>
            <person name="Wu L."/>
            <person name="Ma J."/>
        </authorList>
    </citation>
    <scope>NUCLEOTIDE SEQUENCE [LARGE SCALE GENOMIC DNA]</scope>
    <source>
        <strain evidence="4">JCM 6835</strain>
    </source>
</reference>
<sequence>MAVPPIERSQAVGLAGPLTGTRHSWLLDLILGLLIVAALPLAILAIPNTVSLVAGLLPADMDKLGLIRAHGLALPAMMLTVPLAAVLVQRMKAAPILLVGLAVLAAADAAGGFAGSALVVGVLRVVHGVGAGLLIPALLMAAWERAPLLRALWTGMLAVSLLAAQALALLPLDNARDWRVTLQPYPMLTGVALTLAAIYLALSVATGAMSTPGPRAIERSKLTLTAVPAAGLAVLAIGTTFGWPPPLVILAALFSIAALLTLASIGTFEGPAGRTLSYAMLAVGVVVLPTAAQVTYMELGGVGGPGLKGLWLPFLVCAVAGAAAALVVGLLDRASMQKLSGAGLVTVVLGLCAVRVMVPASEGLTLIVPFVLLAVGAAVALTAALRMTGPGAALYGLSLCFPGVLAGYLLGTGVQMVLLGRPTSPQQLVDRFVGALHLWVLIAGFLVVAVIMLAALLGRRTAVRSSGAPEPAGGPVPETPERPVPAAGASDVLVVPGQTEAAGRRPYDTLPTVEADQRHGLERPGAAGSDSRADEAGDPVSTLSGGQGDGSVGDEEKDAPTGEIPRVPAARVRPSAGASHTSASGERPSGGTASGEGSGDAVPREGVPDGAPRAQPDGASRDGPAARASADGSPAGRGSADGSSAGRASADGSLVGKGSEDGPSGDGGSVDGSSADGGPTGGDEPERQGEGTGSTPVVPPPTQSPEASEPD</sequence>
<organism evidence="3 4">
    <name type="scientific">Nonomuraea recticatena</name>
    <dbReference type="NCBI Taxonomy" id="46178"/>
    <lineage>
        <taxon>Bacteria</taxon>
        <taxon>Bacillati</taxon>
        <taxon>Actinomycetota</taxon>
        <taxon>Actinomycetes</taxon>
        <taxon>Streptosporangiales</taxon>
        <taxon>Streptosporangiaceae</taxon>
        <taxon>Nonomuraea</taxon>
    </lineage>
</organism>
<evidence type="ECO:0000313" key="4">
    <source>
        <dbReference type="Proteomes" id="UP001501666"/>
    </source>
</evidence>
<feature type="transmembrane region" description="Helical" evidence="2">
    <location>
        <begin position="309"/>
        <end position="332"/>
    </location>
</feature>
<proteinExistence type="predicted"/>
<comment type="caution">
    <text evidence="3">The sequence shown here is derived from an EMBL/GenBank/DDBJ whole genome shotgun (WGS) entry which is preliminary data.</text>
</comment>
<feature type="transmembrane region" description="Helical" evidence="2">
    <location>
        <begin position="125"/>
        <end position="143"/>
    </location>
</feature>
<feature type="transmembrane region" description="Helical" evidence="2">
    <location>
        <begin position="66"/>
        <end position="88"/>
    </location>
</feature>
<feature type="region of interest" description="Disordered" evidence="1">
    <location>
        <begin position="499"/>
        <end position="711"/>
    </location>
</feature>
<feature type="transmembrane region" description="Helical" evidence="2">
    <location>
        <begin position="25"/>
        <end position="46"/>
    </location>
</feature>
<gene>
    <name evidence="3" type="ORF">GCM10010412_094800</name>
</gene>
<accession>A0ABP6FU00</accession>
<feature type="transmembrane region" description="Helical" evidence="2">
    <location>
        <begin position="222"/>
        <end position="241"/>
    </location>
</feature>
<evidence type="ECO:0000256" key="1">
    <source>
        <dbReference type="SAM" id="MobiDB-lite"/>
    </source>
</evidence>
<feature type="transmembrane region" description="Helical" evidence="2">
    <location>
        <begin position="364"/>
        <end position="385"/>
    </location>
</feature>
<feature type="transmembrane region" description="Helical" evidence="2">
    <location>
        <begin position="190"/>
        <end position="210"/>
    </location>
</feature>
<evidence type="ECO:0000256" key="2">
    <source>
        <dbReference type="SAM" id="Phobius"/>
    </source>
</evidence>
<feature type="transmembrane region" description="Helical" evidence="2">
    <location>
        <begin position="150"/>
        <end position="170"/>
    </location>
</feature>
<protein>
    <recommendedName>
        <fullName evidence="5">MFS transporter</fullName>
    </recommendedName>
</protein>
<keyword evidence="2" id="KW-0472">Membrane</keyword>
<feature type="transmembrane region" description="Helical" evidence="2">
    <location>
        <begin position="392"/>
        <end position="418"/>
    </location>
</feature>
<dbReference type="EMBL" id="BAAATE010000052">
    <property type="protein sequence ID" value="GAA2698769.1"/>
    <property type="molecule type" value="Genomic_DNA"/>
</dbReference>
<feature type="transmembrane region" description="Helical" evidence="2">
    <location>
        <begin position="339"/>
        <end position="358"/>
    </location>
</feature>
<evidence type="ECO:0000313" key="3">
    <source>
        <dbReference type="EMBL" id="GAA2698769.1"/>
    </source>
</evidence>
<dbReference type="Proteomes" id="UP001501666">
    <property type="component" value="Unassembled WGS sequence"/>
</dbReference>
<evidence type="ECO:0008006" key="5">
    <source>
        <dbReference type="Google" id="ProtNLM"/>
    </source>
</evidence>
<feature type="transmembrane region" description="Helical" evidence="2">
    <location>
        <begin position="95"/>
        <end position="119"/>
    </location>
</feature>
<feature type="region of interest" description="Disordered" evidence="1">
    <location>
        <begin position="464"/>
        <end position="486"/>
    </location>
</feature>
<keyword evidence="2" id="KW-0812">Transmembrane</keyword>
<keyword evidence="2" id="KW-1133">Transmembrane helix</keyword>
<keyword evidence="4" id="KW-1185">Reference proteome</keyword>
<feature type="transmembrane region" description="Helical" evidence="2">
    <location>
        <begin position="438"/>
        <end position="457"/>
    </location>
</feature>
<feature type="transmembrane region" description="Helical" evidence="2">
    <location>
        <begin position="278"/>
        <end position="297"/>
    </location>
</feature>